<dbReference type="Gene3D" id="3.40.1190.20">
    <property type="match status" value="1"/>
</dbReference>
<dbReference type="GO" id="GO:0005524">
    <property type="term" value="F:ATP binding"/>
    <property type="evidence" value="ECO:0007669"/>
    <property type="project" value="UniProtKB-KW"/>
</dbReference>
<dbReference type="InterPro" id="IPR002139">
    <property type="entry name" value="Ribo/fructo_kinase"/>
</dbReference>
<dbReference type="GO" id="GO:0008865">
    <property type="term" value="F:fructokinase activity"/>
    <property type="evidence" value="ECO:0007669"/>
    <property type="project" value="UniProtKB-ARBA"/>
</dbReference>
<evidence type="ECO:0000259" key="7">
    <source>
        <dbReference type="Pfam" id="PF00294"/>
    </source>
</evidence>
<dbReference type="PRINTS" id="PR00990">
    <property type="entry name" value="RIBOKINASE"/>
</dbReference>
<proteinExistence type="inferred from homology"/>
<evidence type="ECO:0000256" key="3">
    <source>
        <dbReference type="ARBA" id="ARBA00022741"/>
    </source>
</evidence>
<dbReference type="GO" id="GO:0006000">
    <property type="term" value="P:fructose metabolic process"/>
    <property type="evidence" value="ECO:0007669"/>
    <property type="project" value="UniProtKB-ARBA"/>
</dbReference>
<gene>
    <name evidence="8" type="ORF">COT26_01470</name>
</gene>
<dbReference type="PANTHER" id="PTHR43085">
    <property type="entry name" value="HEXOKINASE FAMILY MEMBER"/>
    <property type="match status" value="1"/>
</dbReference>
<dbReference type="SUPFAM" id="SSF53613">
    <property type="entry name" value="Ribokinase-like"/>
    <property type="match status" value="1"/>
</dbReference>
<keyword evidence="5" id="KW-0067">ATP-binding</keyword>
<dbReference type="PROSITE" id="PS00584">
    <property type="entry name" value="PFKB_KINASES_2"/>
    <property type="match status" value="1"/>
</dbReference>
<keyword evidence="3" id="KW-0547">Nucleotide-binding</keyword>
<name>A0A2H0YQJ6_9BACT</name>
<reference evidence="9" key="1">
    <citation type="submission" date="2017-09" db="EMBL/GenBank/DDBJ databases">
        <title>Depth-based differentiation of microbial function through sediment-hosted aquifers and enrichment of novel symbionts in the deep terrestrial subsurface.</title>
        <authorList>
            <person name="Probst A.J."/>
            <person name="Ladd B."/>
            <person name="Jarett J.K."/>
            <person name="Geller-Mcgrath D.E."/>
            <person name="Sieber C.M.K."/>
            <person name="Emerson J.B."/>
            <person name="Anantharaman K."/>
            <person name="Thomas B.C."/>
            <person name="Malmstrom R."/>
            <person name="Stieglmeier M."/>
            <person name="Klingl A."/>
            <person name="Woyke T."/>
            <person name="Ryan C.M."/>
            <person name="Banfield J.F."/>
        </authorList>
    </citation>
    <scope>NUCLEOTIDE SEQUENCE [LARGE SCALE GENOMIC DNA]</scope>
</reference>
<evidence type="ECO:0000256" key="4">
    <source>
        <dbReference type="ARBA" id="ARBA00022777"/>
    </source>
</evidence>
<comment type="caution">
    <text evidence="8">The sequence shown here is derived from an EMBL/GenBank/DDBJ whole genome shotgun (WGS) entry which is preliminary data.</text>
</comment>
<keyword evidence="4 6" id="KW-0418">Kinase</keyword>
<dbReference type="InterPro" id="IPR002173">
    <property type="entry name" value="Carboh/pur_kinase_PfkB_CS"/>
</dbReference>
<evidence type="ECO:0000256" key="5">
    <source>
        <dbReference type="ARBA" id="ARBA00022840"/>
    </source>
</evidence>
<dbReference type="Proteomes" id="UP000236845">
    <property type="component" value="Unassembled WGS sequence"/>
</dbReference>
<evidence type="ECO:0000256" key="2">
    <source>
        <dbReference type="ARBA" id="ARBA00022679"/>
    </source>
</evidence>
<evidence type="ECO:0000313" key="9">
    <source>
        <dbReference type="Proteomes" id="UP000236845"/>
    </source>
</evidence>
<feature type="domain" description="Carbohydrate kinase PfkB" evidence="7">
    <location>
        <begin position="2"/>
        <end position="302"/>
    </location>
</feature>
<evidence type="ECO:0000256" key="6">
    <source>
        <dbReference type="RuleBase" id="RU003704"/>
    </source>
</evidence>
<accession>A0A2H0YQJ6</accession>
<keyword evidence="2 6" id="KW-0808">Transferase</keyword>
<dbReference type="EMBL" id="PEXW01000031">
    <property type="protein sequence ID" value="PIS40774.1"/>
    <property type="molecule type" value="Genomic_DNA"/>
</dbReference>
<dbReference type="AlphaFoldDB" id="A0A2H0YQJ6"/>
<comment type="similarity">
    <text evidence="1 6">Belongs to the carbohydrate kinase PfkB family.</text>
</comment>
<dbReference type="Pfam" id="PF00294">
    <property type="entry name" value="PfkB"/>
    <property type="match status" value="1"/>
</dbReference>
<dbReference type="InterPro" id="IPR029056">
    <property type="entry name" value="Ribokinase-like"/>
</dbReference>
<evidence type="ECO:0000256" key="1">
    <source>
        <dbReference type="ARBA" id="ARBA00010688"/>
    </source>
</evidence>
<dbReference type="PANTHER" id="PTHR43085:SF1">
    <property type="entry name" value="PSEUDOURIDINE KINASE-RELATED"/>
    <property type="match status" value="1"/>
</dbReference>
<dbReference type="InterPro" id="IPR011611">
    <property type="entry name" value="PfkB_dom"/>
</dbReference>
<protein>
    <recommendedName>
        <fullName evidence="7">Carbohydrate kinase PfkB domain-containing protein</fullName>
    </recommendedName>
</protein>
<organism evidence="8 9">
    <name type="scientific">Candidatus Kerfeldbacteria bacterium CG08_land_8_20_14_0_20_43_14</name>
    <dbReference type="NCBI Taxonomy" id="2014246"/>
    <lineage>
        <taxon>Bacteria</taxon>
        <taxon>Candidatus Kerfeldiibacteriota</taxon>
    </lineage>
</organism>
<dbReference type="PROSITE" id="PS00583">
    <property type="entry name" value="PFKB_KINASES_1"/>
    <property type="match status" value="1"/>
</dbReference>
<evidence type="ECO:0000313" key="8">
    <source>
        <dbReference type="EMBL" id="PIS40774.1"/>
    </source>
</evidence>
<sequence>MHDVITIGSAFQDLYLFSRNFRIVRDKKSPTGANECFAFGSKIEVEKILREVGGGGTNTAATFARLGLKVACVVKVGDDAAGEDVIREIKKFKIDPKFIIRDYDDQTALSVFFLANSGERTVLAYRGASADLHDYLIPWNKLKAKWYYASSLGGNLKLLNHILSHSQRQQARIAINPGKPELRQTAKILSILKKADVVLVNREEAEMLFSVKGDKLIHKIFKWCCGIFVVTDGEKGSWAVTKKGVWQVKIKPVKAVDTTGAGDAFGSAFVAGLIKKPDDLGYALKLASTNSASTVKIIGAKNGLISSRTPLIGSLKIKKLRI</sequence>
<dbReference type="InterPro" id="IPR050306">
    <property type="entry name" value="PfkB_Carbo_kinase"/>
</dbReference>